<evidence type="ECO:0000313" key="6">
    <source>
        <dbReference type="Proteomes" id="UP000006640"/>
    </source>
</evidence>
<dbReference type="Proteomes" id="UP000006640">
    <property type="component" value="Chromosome"/>
</dbReference>
<dbReference type="STRING" id="469371.Tbis_2710"/>
<feature type="region of interest" description="Disordered" evidence="3">
    <location>
        <begin position="134"/>
        <end position="157"/>
    </location>
</feature>
<dbReference type="Gene3D" id="3.10.580.10">
    <property type="entry name" value="CBS-domain"/>
    <property type="match status" value="1"/>
</dbReference>
<dbReference type="AlphaFoldDB" id="D6Y5Z4"/>
<evidence type="ECO:0000256" key="3">
    <source>
        <dbReference type="SAM" id="MobiDB-lite"/>
    </source>
</evidence>
<dbReference type="SMART" id="SM00116">
    <property type="entry name" value="CBS"/>
    <property type="match status" value="2"/>
</dbReference>
<reference evidence="5 6" key="1">
    <citation type="submission" date="2010-01" db="EMBL/GenBank/DDBJ databases">
        <title>The complete genome of Thermobispora bispora DSM 43833.</title>
        <authorList>
            <consortium name="US DOE Joint Genome Institute (JGI-PGF)"/>
            <person name="Lucas S."/>
            <person name="Copeland A."/>
            <person name="Lapidus A."/>
            <person name="Glavina del Rio T."/>
            <person name="Dalin E."/>
            <person name="Tice H."/>
            <person name="Bruce D."/>
            <person name="Goodwin L."/>
            <person name="Pitluck S."/>
            <person name="Kyrpides N."/>
            <person name="Mavromatis K."/>
            <person name="Ivanova N."/>
            <person name="Mikhailova N."/>
            <person name="Chertkov O."/>
            <person name="Brettin T."/>
            <person name="Detter J.C."/>
            <person name="Han C."/>
            <person name="Larimer F."/>
            <person name="Land M."/>
            <person name="Hauser L."/>
            <person name="Markowitz V."/>
            <person name="Cheng J.-F."/>
            <person name="Hugenholtz P."/>
            <person name="Woyke T."/>
            <person name="Wu D."/>
            <person name="Jando M."/>
            <person name="Schneider S."/>
            <person name="Klenk H.-P."/>
            <person name="Eisen J.A."/>
        </authorList>
    </citation>
    <scope>NUCLEOTIDE SEQUENCE [LARGE SCALE GENOMIC DNA]</scope>
    <source>
        <strain evidence="6">ATCC 19993 / DSM 43833 / CBS 139.67 / JCM 10125 / KCTC 9307 / NBRC 14880 / R51</strain>
    </source>
</reference>
<evidence type="ECO:0000256" key="2">
    <source>
        <dbReference type="PROSITE-ProRule" id="PRU00703"/>
    </source>
</evidence>
<keyword evidence="1 2" id="KW-0129">CBS domain</keyword>
<sequence>MSVEAMTADQVMSRLVVTVEPDESPLMAWELMRRASVHHLPVVDSSCRLVGVLSREDLAAHWSGGPAEQSRIPVARLLGECSCAQVSPDTPISQVAAAMLDSGTVACVVGPDGMVTGLITPTDLVRALAGRATPGQGSADVRGGMFHLEPVLPPRTP</sequence>
<keyword evidence="6" id="KW-1185">Reference proteome</keyword>
<evidence type="ECO:0000313" key="5">
    <source>
        <dbReference type="EMBL" id="ADG89410.1"/>
    </source>
</evidence>
<dbReference type="HOGENOM" id="CLU_1675875_0_0_11"/>
<dbReference type="InterPro" id="IPR046342">
    <property type="entry name" value="CBS_dom_sf"/>
</dbReference>
<protein>
    <submittedName>
        <fullName evidence="5">CBS domain containing membrane protein</fullName>
    </submittedName>
</protein>
<proteinExistence type="predicted"/>
<dbReference type="KEGG" id="tbi:Tbis_2710"/>
<dbReference type="SUPFAM" id="SSF54631">
    <property type="entry name" value="CBS-domain pair"/>
    <property type="match status" value="1"/>
</dbReference>
<dbReference type="eggNOG" id="COG0517">
    <property type="taxonomic scope" value="Bacteria"/>
</dbReference>
<dbReference type="PANTHER" id="PTHR43080">
    <property type="entry name" value="CBS DOMAIN-CONTAINING PROTEIN CBSX3, MITOCHONDRIAL"/>
    <property type="match status" value="1"/>
</dbReference>
<dbReference type="InterPro" id="IPR000644">
    <property type="entry name" value="CBS_dom"/>
</dbReference>
<dbReference type="EMBL" id="CP001874">
    <property type="protein sequence ID" value="ADG89410.1"/>
    <property type="molecule type" value="Genomic_DNA"/>
</dbReference>
<dbReference type="RefSeq" id="WP_013132943.1">
    <property type="nucleotide sequence ID" value="NC_014165.1"/>
</dbReference>
<accession>D6Y5Z4</accession>
<gene>
    <name evidence="5" type="ordered locus">Tbis_2710</name>
</gene>
<feature type="domain" description="CBS" evidence="4">
    <location>
        <begin position="12"/>
        <end position="68"/>
    </location>
</feature>
<dbReference type="InterPro" id="IPR051257">
    <property type="entry name" value="Diverse_CBS-Domain"/>
</dbReference>
<dbReference type="OrthoDB" id="3218170at2"/>
<organism evidence="5 6">
    <name type="scientific">Thermobispora bispora (strain ATCC 19993 / DSM 43833 / CBS 139.67 / JCM 10125 / KCTC 9307 / NBRC 14880 / R51)</name>
    <dbReference type="NCBI Taxonomy" id="469371"/>
    <lineage>
        <taxon>Bacteria</taxon>
        <taxon>Bacillati</taxon>
        <taxon>Actinomycetota</taxon>
        <taxon>Actinomycetes</taxon>
        <taxon>Streptosporangiales</taxon>
        <taxon>Streptosporangiaceae</taxon>
        <taxon>Thermobispora</taxon>
    </lineage>
</organism>
<evidence type="ECO:0000259" key="4">
    <source>
        <dbReference type="PROSITE" id="PS51371"/>
    </source>
</evidence>
<name>D6Y5Z4_THEBD</name>
<dbReference type="PANTHER" id="PTHR43080:SF2">
    <property type="entry name" value="CBS DOMAIN-CONTAINING PROTEIN"/>
    <property type="match status" value="1"/>
</dbReference>
<evidence type="ECO:0000256" key="1">
    <source>
        <dbReference type="ARBA" id="ARBA00023122"/>
    </source>
</evidence>
<dbReference type="Pfam" id="PF00571">
    <property type="entry name" value="CBS"/>
    <property type="match status" value="2"/>
</dbReference>
<dbReference type="PROSITE" id="PS51371">
    <property type="entry name" value="CBS"/>
    <property type="match status" value="1"/>
</dbReference>